<reference evidence="1 2" key="1">
    <citation type="journal article" date="2012" name="Environ. Microbiol.">
        <title>The genome of the ammonia-oxidizing Candidatus Nitrososphaera gargensis: insights into metabolic versatility and environmental adaptations.</title>
        <authorList>
            <person name="Spang A."/>
            <person name="Poehlein A."/>
            <person name="Offre P."/>
            <person name="Zumbragel S."/>
            <person name="Haider S."/>
            <person name="Rychlik N."/>
            <person name="Nowka B."/>
            <person name="Schmeisser C."/>
            <person name="Lebedeva E.V."/>
            <person name="Rattei T."/>
            <person name="Bohm C."/>
            <person name="Schmid M."/>
            <person name="Galushko A."/>
            <person name="Hatzenpichler R."/>
            <person name="Weinmaier T."/>
            <person name="Daniel R."/>
            <person name="Schleper C."/>
            <person name="Spieck E."/>
            <person name="Streit W."/>
            <person name="Wagner M."/>
        </authorList>
    </citation>
    <scope>NUCLEOTIDE SEQUENCE [LARGE SCALE GENOMIC DNA]</scope>
    <source>
        <strain evidence="2">Ga9.2</strain>
    </source>
</reference>
<keyword evidence="2" id="KW-1185">Reference proteome</keyword>
<dbReference type="HOGENOM" id="CLU_3057245_0_0_2"/>
<dbReference type="EMBL" id="CP002408">
    <property type="protein sequence ID" value="AFU57518.1"/>
    <property type="molecule type" value="Genomic_DNA"/>
</dbReference>
<evidence type="ECO:0000313" key="2">
    <source>
        <dbReference type="Proteomes" id="UP000008037"/>
    </source>
</evidence>
<dbReference type="AlphaFoldDB" id="K0IFB2"/>
<gene>
    <name evidence="1" type="ordered locus">Ngar_c05750</name>
</gene>
<protein>
    <submittedName>
        <fullName evidence="1">Uncharacterized protein</fullName>
    </submittedName>
</protein>
<evidence type="ECO:0000313" key="1">
    <source>
        <dbReference type="EMBL" id="AFU57518.1"/>
    </source>
</evidence>
<name>K0IFB2_NITGG</name>
<dbReference type="BioCyc" id="CNIT1237085:G1324-573-MONOMER"/>
<dbReference type="KEGG" id="nga:Ngar_c05750"/>
<organism evidence="1 2">
    <name type="scientific">Nitrososphaera gargensis (strain Ga9.2)</name>
    <dbReference type="NCBI Taxonomy" id="1237085"/>
    <lineage>
        <taxon>Archaea</taxon>
        <taxon>Nitrososphaerota</taxon>
        <taxon>Nitrososphaeria</taxon>
        <taxon>Nitrososphaerales</taxon>
        <taxon>Nitrososphaeraceae</taxon>
        <taxon>Nitrososphaera</taxon>
    </lineage>
</organism>
<accession>K0IFB2</accession>
<proteinExistence type="predicted"/>
<dbReference type="STRING" id="1237085.Ngar_c05750"/>
<dbReference type="InParanoid" id="K0IFB2"/>
<dbReference type="Proteomes" id="UP000008037">
    <property type="component" value="Chromosome"/>
</dbReference>
<sequence length="53" mass="5815">MYAGFIYCAVGLDLLQQHHIGALLFANFNGELLAHTTKNINTGRAIDIRIDGI</sequence>